<proteinExistence type="predicted"/>
<dbReference type="InterPro" id="IPR036249">
    <property type="entry name" value="Thioredoxin-like_sf"/>
</dbReference>
<evidence type="ECO:0000256" key="1">
    <source>
        <dbReference type="SAM" id="MobiDB-lite"/>
    </source>
</evidence>
<keyword evidence="2" id="KW-0812">Transmembrane</keyword>
<dbReference type="Pfam" id="PF06999">
    <property type="entry name" value="Suc_Fer-like"/>
    <property type="match status" value="2"/>
</dbReference>
<evidence type="ECO:0000256" key="2">
    <source>
        <dbReference type="SAM" id="Phobius"/>
    </source>
</evidence>
<dbReference type="CDD" id="cd03062">
    <property type="entry name" value="TRX_Fd_Sucrase"/>
    <property type="match status" value="1"/>
</dbReference>
<reference evidence="3 4" key="1">
    <citation type="submission" date="2018-10" db="EMBL/GenBank/DDBJ databases">
        <title>A high-quality apple genome assembly.</title>
        <authorList>
            <person name="Hu J."/>
        </authorList>
    </citation>
    <scope>NUCLEOTIDE SEQUENCE [LARGE SCALE GENOMIC DNA]</scope>
    <source>
        <strain evidence="4">cv. HFTH1</strain>
        <tissue evidence="3">Young leaf</tissue>
    </source>
</reference>
<dbReference type="AlphaFoldDB" id="A0A498J1J0"/>
<feature type="transmembrane region" description="Helical" evidence="2">
    <location>
        <begin position="712"/>
        <end position="732"/>
    </location>
</feature>
<dbReference type="STRING" id="3750.A0A498J1J0"/>
<accession>A0A498J1J0</accession>
<evidence type="ECO:0000313" key="4">
    <source>
        <dbReference type="Proteomes" id="UP000290289"/>
    </source>
</evidence>
<comment type="caution">
    <text evidence="3">The sequence shown here is derived from an EMBL/GenBank/DDBJ whole genome shotgun (WGS) entry which is preliminary data.</text>
</comment>
<dbReference type="PANTHER" id="PTHR31902:SF10">
    <property type="entry name" value="SUCRASE_FERREDOXIN-LIKE FAMILY PROTEIN"/>
    <property type="match status" value="1"/>
</dbReference>
<feature type="compositionally biased region" description="Basic and acidic residues" evidence="1">
    <location>
        <begin position="623"/>
        <end position="633"/>
    </location>
</feature>
<dbReference type="Gene3D" id="3.40.30.10">
    <property type="entry name" value="Glutaredoxin"/>
    <property type="match status" value="2"/>
</dbReference>
<feature type="compositionally biased region" description="Low complexity" evidence="1">
    <location>
        <begin position="166"/>
        <end position="181"/>
    </location>
</feature>
<keyword evidence="2" id="KW-0472">Membrane</keyword>
<dbReference type="Proteomes" id="UP000290289">
    <property type="component" value="Chromosome 9"/>
</dbReference>
<feature type="compositionally biased region" description="Basic and acidic residues" evidence="1">
    <location>
        <begin position="369"/>
        <end position="378"/>
    </location>
</feature>
<protein>
    <submittedName>
        <fullName evidence="3">Uncharacterized protein</fullName>
    </submittedName>
</protein>
<sequence length="737" mass="81275">MNHKIKSHAIVPHFPGAESGTPPFVGPSIFACSNYLLASVQNDRRYQKRYTYELHVKPHAPNPTRLDFNLQKPHRAPYAHCAPTPMPTPPFPPQSPIISTPTTKQQRSFSLIFSLSSFSTSTPAKPLLPPLRALAMPSDDPSAAVTAAEDERFGFKRSEMFKENLPVSSTPTTATSSSTTRPPRPVRRASKALSPIRFLSSSPPLSNLARTTSPLRGLKESDVDSFVDDVLVNDKPWASRVQEALTGYHVFVCAHGSRDKRCGVCGPVLIGKFKEEAELRGLTNQVFVTACSHIGGHKYAGNLIVYSPGSDGSITGHWYGYVTPEDVPELLDQHIGKGEIIERLWRSQMGASSDEAEKINDQKLSNGGESKKIEEKPQENGNQIQNNENFSGCCQDANSNGFTCCKEVSLEQNDGSEENKVKETRESCAKKDALGKLSSLIGNWEQSDVLAATAVVGAVATVAVAYRFYRRGLKESDVDSFVDDVLVNHKPWASQVQESLTGPHVFICAQMSRNEWNRYHARVLIDKFKHEAELRGLTDQVFVTACFHIGGHTYAGNLVIYSPGSDGSIIDHWYDYIFPSDVPELLDQHIGKREIIERRWRGQIGASSDEAEEINDQELPNGEENKKIEEKPQENGNQIHQEKGNQIENNENFSGCCQGANSDGFTCCEEVSLEENSGTEEKKPKEIGESCARNDALGKLSSLIGNWEQSDVLTAAVVVGAVATLAVAYSFYRRKML</sequence>
<dbReference type="InterPro" id="IPR009737">
    <property type="entry name" value="Aim32/Apd1-like"/>
</dbReference>
<gene>
    <name evidence="3" type="ORF">DVH24_031707</name>
</gene>
<keyword evidence="2" id="KW-1133">Transmembrane helix</keyword>
<evidence type="ECO:0000313" key="3">
    <source>
        <dbReference type="EMBL" id="RXH89350.1"/>
    </source>
</evidence>
<keyword evidence="4" id="KW-1185">Reference proteome</keyword>
<dbReference type="SUPFAM" id="SSF52833">
    <property type="entry name" value="Thioredoxin-like"/>
    <property type="match status" value="2"/>
</dbReference>
<dbReference type="FunFam" id="3.40.30.10:FF:000213">
    <property type="entry name" value="APD1p protein"/>
    <property type="match status" value="1"/>
</dbReference>
<organism evidence="3 4">
    <name type="scientific">Malus domestica</name>
    <name type="common">Apple</name>
    <name type="synonym">Pyrus malus</name>
    <dbReference type="NCBI Taxonomy" id="3750"/>
    <lineage>
        <taxon>Eukaryota</taxon>
        <taxon>Viridiplantae</taxon>
        <taxon>Streptophyta</taxon>
        <taxon>Embryophyta</taxon>
        <taxon>Tracheophyta</taxon>
        <taxon>Spermatophyta</taxon>
        <taxon>Magnoliopsida</taxon>
        <taxon>eudicotyledons</taxon>
        <taxon>Gunneridae</taxon>
        <taxon>Pentapetalae</taxon>
        <taxon>rosids</taxon>
        <taxon>fabids</taxon>
        <taxon>Rosales</taxon>
        <taxon>Rosaceae</taxon>
        <taxon>Amygdaloideae</taxon>
        <taxon>Maleae</taxon>
        <taxon>Malus</taxon>
    </lineage>
</organism>
<dbReference type="EMBL" id="RDQH01000335">
    <property type="protein sequence ID" value="RXH89350.1"/>
    <property type="molecule type" value="Genomic_DNA"/>
</dbReference>
<dbReference type="PANTHER" id="PTHR31902">
    <property type="entry name" value="ACTIN PATCHES DISTAL PROTEIN 1"/>
    <property type="match status" value="1"/>
</dbReference>
<name>A0A498J1J0_MALDO</name>
<feature type="region of interest" description="Disordered" evidence="1">
    <location>
        <begin position="351"/>
        <end position="383"/>
    </location>
</feature>
<dbReference type="PROSITE" id="PS51257">
    <property type="entry name" value="PROKAR_LIPOPROTEIN"/>
    <property type="match status" value="1"/>
</dbReference>
<feature type="region of interest" description="Disordered" evidence="1">
    <location>
        <begin position="159"/>
        <end position="190"/>
    </location>
</feature>
<feature type="region of interest" description="Disordered" evidence="1">
    <location>
        <begin position="607"/>
        <end position="637"/>
    </location>
</feature>